<feature type="transmembrane region" description="Helical" evidence="1">
    <location>
        <begin position="103"/>
        <end position="121"/>
    </location>
</feature>
<proteinExistence type="predicted"/>
<feature type="non-terminal residue" evidence="2">
    <location>
        <position position="126"/>
    </location>
</feature>
<dbReference type="Proteomes" id="UP000789405">
    <property type="component" value="Unassembled WGS sequence"/>
</dbReference>
<keyword evidence="3" id="KW-1185">Reference proteome</keyword>
<dbReference type="EMBL" id="CAJVPY010038236">
    <property type="protein sequence ID" value="CAG8803738.1"/>
    <property type="molecule type" value="Genomic_DNA"/>
</dbReference>
<reference evidence="2" key="1">
    <citation type="submission" date="2021-06" db="EMBL/GenBank/DDBJ databases">
        <authorList>
            <person name="Kallberg Y."/>
            <person name="Tangrot J."/>
            <person name="Rosling A."/>
        </authorList>
    </citation>
    <scope>NUCLEOTIDE SEQUENCE</scope>
    <source>
        <strain evidence="2">MA453B</strain>
    </source>
</reference>
<comment type="caution">
    <text evidence="2">The sequence shown here is derived from an EMBL/GenBank/DDBJ whole genome shotgun (WGS) entry which is preliminary data.</text>
</comment>
<dbReference type="AlphaFoldDB" id="A0A9N9P9P4"/>
<evidence type="ECO:0000313" key="3">
    <source>
        <dbReference type="Proteomes" id="UP000789405"/>
    </source>
</evidence>
<sequence>IVRRILCFDESLYEGAALGSRTNLLYFCGGMDVVMVAISSFMPRKVTEVLGLSIFVSFKIAKNAAGCTVAKSENFVEEYVVSGAVFAEVIYPFDRSVMVSYRVANSNLSILSFMLLFTGMINGRSP</sequence>
<name>A0A9N9P9P4_9GLOM</name>
<feature type="non-terminal residue" evidence="2">
    <location>
        <position position="1"/>
    </location>
</feature>
<evidence type="ECO:0000256" key="1">
    <source>
        <dbReference type="SAM" id="Phobius"/>
    </source>
</evidence>
<protein>
    <submittedName>
        <fullName evidence="2">3205_t:CDS:1</fullName>
    </submittedName>
</protein>
<accession>A0A9N9P9P4</accession>
<keyword evidence="1" id="KW-0472">Membrane</keyword>
<organism evidence="2 3">
    <name type="scientific">Dentiscutata erythropus</name>
    <dbReference type="NCBI Taxonomy" id="1348616"/>
    <lineage>
        <taxon>Eukaryota</taxon>
        <taxon>Fungi</taxon>
        <taxon>Fungi incertae sedis</taxon>
        <taxon>Mucoromycota</taxon>
        <taxon>Glomeromycotina</taxon>
        <taxon>Glomeromycetes</taxon>
        <taxon>Diversisporales</taxon>
        <taxon>Gigasporaceae</taxon>
        <taxon>Dentiscutata</taxon>
    </lineage>
</organism>
<keyword evidence="1" id="KW-0812">Transmembrane</keyword>
<evidence type="ECO:0000313" key="2">
    <source>
        <dbReference type="EMBL" id="CAG8803738.1"/>
    </source>
</evidence>
<keyword evidence="1" id="KW-1133">Transmembrane helix</keyword>
<gene>
    <name evidence="2" type="ORF">DERYTH_LOCUS23950</name>
</gene>